<accession>A0A6J5MAQ7</accession>
<proteinExistence type="predicted"/>
<protein>
    <submittedName>
        <fullName evidence="1">Uncharacterized protein</fullName>
    </submittedName>
</protein>
<evidence type="ECO:0000313" key="1">
    <source>
        <dbReference type="EMBL" id="CAB4142807.1"/>
    </source>
</evidence>
<sequence length="121" mass="14067">MIESYQETGLMMDPLPKLKFIADPQHGEDIYGSTGYYDPKTMTVVVYTMNRHPKDVLRSLSHELIHHDQNLRGLFNTSKAISEDPAYAQSNPYLRKMEMDANLRGNMMFRDFTDKQKYSKA</sequence>
<dbReference type="EMBL" id="LR796421">
    <property type="protein sequence ID" value="CAB4142807.1"/>
    <property type="molecule type" value="Genomic_DNA"/>
</dbReference>
<reference evidence="1" key="1">
    <citation type="submission" date="2020-04" db="EMBL/GenBank/DDBJ databases">
        <authorList>
            <person name="Chiriac C."/>
            <person name="Salcher M."/>
            <person name="Ghai R."/>
            <person name="Kavagutti S V."/>
        </authorList>
    </citation>
    <scope>NUCLEOTIDE SEQUENCE</scope>
</reference>
<gene>
    <name evidence="1" type="ORF">UFOVP450_33</name>
</gene>
<organism evidence="1">
    <name type="scientific">uncultured Caudovirales phage</name>
    <dbReference type="NCBI Taxonomy" id="2100421"/>
    <lineage>
        <taxon>Viruses</taxon>
        <taxon>Duplodnaviria</taxon>
        <taxon>Heunggongvirae</taxon>
        <taxon>Uroviricota</taxon>
        <taxon>Caudoviricetes</taxon>
        <taxon>Peduoviridae</taxon>
        <taxon>Maltschvirus</taxon>
        <taxon>Maltschvirus maltsch</taxon>
    </lineage>
</organism>
<name>A0A6J5MAQ7_9CAUD</name>